<proteinExistence type="predicted"/>
<evidence type="ECO:0000256" key="2">
    <source>
        <dbReference type="SAM" id="SignalP"/>
    </source>
</evidence>
<dbReference type="Gene3D" id="1.10.287.210">
    <property type="match status" value="1"/>
</dbReference>
<organism evidence="3">
    <name type="scientific">Ursus maritimus</name>
    <name type="common">Polar bear</name>
    <name type="synonym">Thalarctos maritimus</name>
    <dbReference type="NCBI Taxonomy" id="29073"/>
    <lineage>
        <taxon>Eukaryota</taxon>
        <taxon>Metazoa</taxon>
        <taxon>Chordata</taxon>
        <taxon>Craniata</taxon>
        <taxon>Vertebrata</taxon>
        <taxon>Euteleostomi</taxon>
        <taxon>Mammalia</taxon>
        <taxon>Eutheria</taxon>
        <taxon>Laurasiatheria</taxon>
        <taxon>Carnivora</taxon>
        <taxon>Caniformia</taxon>
        <taxon>Ursidae</taxon>
        <taxon>Ursus</taxon>
    </lineage>
</organism>
<name>A0A452V682_URSMA</name>
<dbReference type="OMA" id="QFHMESP"/>
<dbReference type="GeneTree" id="ENSGT00940000164101"/>
<feature type="region of interest" description="Disordered" evidence="1">
    <location>
        <begin position="442"/>
        <end position="463"/>
    </location>
</feature>
<evidence type="ECO:0000313" key="3">
    <source>
        <dbReference type="Ensembl" id="ENSUMAP00000029033"/>
    </source>
</evidence>
<reference evidence="3" key="1">
    <citation type="submission" date="2019-03" db="UniProtKB">
        <authorList>
            <consortium name="Ensembl"/>
        </authorList>
    </citation>
    <scope>IDENTIFICATION</scope>
</reference>
<feature type="compositionally biased region" description="Pro residues" evidence="1">
    <location>
        <begin position="442"/>
        <end position="456"/>
    </location>
</feature>
<evidence type="ECO:0000256" key="1">
    <source>
        <dbReference type="SAM" id="MobiDB-lite"/>
    </source>
</evidence>
<feature type="chain" id="PRO_5019321002" description="Endogenous retrovirus group V member 2 Env polyprotein-like" evidence="2">
    <location>
        <begin position="17"/>
        <end position="478"/>
    </location>
</feature>
<dbReference type="Pfam" id="PF00429">
    <property type="entry name" value="TLV_coat"/>
    <property type="match status" value="1"/>
</dbReference>
<dbReference type="PANTHER" id="PTHR10424:SF74">
    <property type="entry name" value="ENDOGENOUS RETROVIRUS GROUP V MEMBER 2 ENV POLYPROTEIN"/>
    <property type="match status" value="1"/>
</dbReference>
<feature type="signal peptide" evidence="2">
    <location>
        <begin position="1"/>
        <end position="16"/>
    </location>
</feature>
<dbReference type="PANTHER" id="PTHR10424">
    <property type="entry name" value="VIRAL ENVELOPE PROTEIN"/>
    <property type="match status" value="1"/>
</dbReference>
<dbReference type="Ensembl" id="ENSUMAT00000034322.1">
    <property type="protein sequence ID" value="ENSUMAP00000029033.1"/>
    <property type="gene ID" value="ENSUMAG00000021069.1"/>
</dbReference>
<protein>
    <recommendedName>
        <fullName evidence="4">Endogenous retrovirus group V member 2 Env polyprotein-like</fullName>
    </recommendedName>
</protein>
<dbReference type="InterPro" id="IPR018154">
    <property type="entry name" value="TLV/ENV_coat_polyprotein"/>
</dbReference>
<dbReference type="AlphaFoldDB" id="A0A452V682"/>
<keyword evidence="2" id="KW-0732">Signal</keyword>
<evidence type="ECO:0008006" key="4">
    <source>
        <dbReference type="Google" id="ProtNLM"/>
    </source>
</evidence>
<dbReference type="SUPFAM" id="SSF58069">
    <property type="entry name" value="Virus ectodomain"/>
    <property type="match status" value="1"/>
</dbReference>
<accession>A0A452V682</accession>
<sequence length="478" mass="51948">MKWTLLLALLLGMSWEENNKVGETWKENSVVNFSSIVASGNNLSNCWICHPHPQDGASKFQFVPINEDITLTLTSGPVRSTPLLIVELDGRDDMRCVRLTDSWNQTGLQVKRPLLCKEQGQPCCPCRTDTCLTNVGSSPSIYPMSFSSSSSSCTPNQTHWCVDSSLLSPGDQPNFSCTYWKGTASPSWRLAYQTPSAFDSQEGIEEDSELGGGPLDGAPLSPGCKSTPSWGLLLRSWFNSSSPRQACTPPGYLFLCGPPQNKLPYEGSPNSSFSWPLRAVAYSCVDNVHFRGECTLGRLGPKGLGATVYNVTSQSRRKRALSLILAATGEGGGLAAPWRGFAYRETTLKHLTQVIENLATNTGDSFEGLQESLDSLANVVLDSRLALDYLLAKQGGVCAPVNDTCCTYINDSGEVELNIQEIDRQARWLLVHGAFSQLPLAPPPPTPEVPALPPQPFHQLAGPLSPVLPPRYWSVSPQ</sequence>